<name>A0AAN9K4K4_CLITE</name>
<evidence type="ECO:0000256" key="2">
    <source>
        <dbReference type="ARBA" id="ARBA00007635"/>
    </source>
</evidence>
<dbReference type="EMBL" id="JAYKXN010000002">
    <property type="protein sequence ID" value="KAK7309442.1"/>
    <property type="molecule type" value="Genomic_DNA"/>
</dbReference>
<feature type="transmembrane region" description="Helical" evidence="6">
    <location>
        <begin position="197"/>
        <end position="217"/>
    </location>
</feature>
<evidence type="ECO:0000256" key="1">
    <source>
        <dbReference type="ARBA" id="ARBA00004141"/>
    </source>
</evidence>
<feature type="transmembrane region" description="Helical" evidence="6">
    <location>
        <begin position="39"/>
        <end position="61"/>
    </location>
</feature>
<feature type="transmembrane region" description="Helical" evidence="6">
    <location>
        <begin position="294"/>
        <end position="313"/>
    </location>
</feature>
<evidence type="ECO:0000256" key="6">
    <source>
        <dbReference type="RuleBase" id="RU363077"/>
    </source>
</evidence>
<feature type="transmembrane region" description="Helical" evidence="6">
    <location>
        <begin position="12"/>
        <end position="33"/>
    </location>
</feature>
<keyword evidence="3 6" id="KW-0812">Transmembrane</keyword>
<feature type="transmembrane region" description="Helical" evidence="6">
    <location>
        <begin position="135"/>
        <end position="154"/>
    </location>
</feature>
<dbReference type="PANTHER" id="PTHR31218">
    <property type="entry name" value="WAT1-RELATED PROTEIN"/>
    <property type="match status" value="1"/>
</dbReference>
<keyword evidence="9" id="KW-1185">Reference proteome</keyword>
<dbReference type="InterPro" id="IPR037185">
    <property type="entry name" value="EmrE-like"/>
</dbReference>
<evidence type="ECO:0000256" key="5">
    <source>
        <dbReference type="ARBA" id="ARBA00023136"/>
    </source>
</evidence>
<feature type="domain" description="EamA" evidence="7">
    <location>
        <begin position="200"/>
        <end position="318"/>
    </location>
</feature>
<dbReference type="InterPro" id="IPR000620">
    <property type="entry name" value="EamA_dom"/>
</dbReference>
<feature type="transmembrane region" description="Helical" evidence="6">
    <location>
        <begin position="229"/>
        <end position="250"/>
    </location>
</feature>
<proteinExistence type="inferred from homology"/>
<comment type="similarity">
    <text evidence="2 6">Belongs to the drug/metabolite transporter (DMT) superfamily. Plant drug/metabolite exporter (P-DME) (TC 2.A.7.4) family.</text>
</comment>
<evidence type="ECO:0000259" key="7">
    <source>
        <dbReference type="Pfam" id="PF00892"/>
    </source>
</evidence>
<feature type="transmembrane region" description="Helical" evidence="6">
    <location>
        <begin position="262"/>
        <end position="282"/>
    </location>
</feature>
<organism evidence="8 9">
    <name type="scientific">Clitoria ternatea</name>
    <name type="common">Butterfly pea</name>
    <dbReference type="NCBI Taxonomy" id="43366"/>
    <lineage>
        <taxon>Eukaryota</taxon>
        <taxon>Viridiplantae</taxon>
        <taxon>Streptophyta</taxon>
        <taxon>Embryophyta</taxon>
        <taxon>Tracheophyta</taxon>
        <taxon>Spermatophyta</taxon>
        <taxon>Magnoliopsida</taxon>
        <taxon>eudicotyledons</taxon>
        <taxon>Gunneridae</taxon>
        <taxon>Pentapetalae</taxon>
        <taxon>rosids</taxon>
        <taxon>fabids</taxon>
        <taxon>Fabales</taxon>
        <taxon>Fabaceae</taxon>
        <taxon>Papilionoideae</taxon>
        <taxon>50 kb inversion clade</taxon>
        <taxon>NPAAA clade</taxon>
        <taxon>indigoferoid/millettioid clade</taxon>
        <taxon>Phaseoleae</taxon>
        <taxon>Clitoria</taxon>
    </lineage>
</organism>
<keyword evidence="4 6" id="KW-1133">Transmembrane helix</keyword>
<dbReference type="GO" id="GO:0022857">
    <property type="term" value="F:transmembrane transporter activity"/>
    <property type="evidence" value="ECO:0007669"/>
    <property type="project" value="InterPro"/>
</dbReference>
<gene>
    <name evidence="8" type="ORF">RJT34_06177</name>
</gene>
<protein>
    <recommendedName>
        <fullName evidence="6">WAT1-related protein</fullName>
    </recommendedName>
</protein>
<dbReference type="InterPro" id="IPR030184">
    <property type="entry name" value="WAT1-related"/>
</dbReference>
<evidence type="ECO:0000313" key="9">
    <source>
        <dbReference type="Proteomes" id="UP001359559"/>
    </source>
</evidence>
<evidence type="ECO:0000256" key="4">
    <source>
        <dbReference type="ARBA" id="ARBA00022989"/>
    </source>
</evidence>
<comment type="caution">
    <text evidence="8">The sequence shown here is derived from an EMBL/GenBank/DDBJ whole genome shotgun (WGS) entry which is preliminary data.</text>
</comment>
<comment type="subcellular location">
    <subcellularLocation>
        <location evidence="1 6">Membrane</location>
        <topology evidence="1 6">Multi-pass membrane protein</topology>
    </subcellularLocation>
</comment>
<evidence type="ECO:0000256" key="3">
    <source>
        <dbReference type="ARBA" id="ARBA00022692"/>
    </source>
</evidence>
<dbReference type="AlphaFoldDB" id="A0AAN9K4K4"/>
<feature type="domain" description="EamA" evidence="7">
    <location>
        <begin position="10"/>
        <end position="151"/>
    </location>
</feature>
<accession>A0AAN9K4K4</accession>
<sequence>MATAEGDTWKAHLAILMVQFFYGVYQVITKVALNDGVNQLVFCVYRDFIALTIVAPIAFFQERRTRPPITKKLLMSFFFLGLTGMFGNQLLFLVGLSYTNPTCAAAIQPAVSVFTFLFAVMMGIERVNLLRYEGLAKVGGILICVSGAILMVFYRGPVLIGYTIMGHEAQSEITRRGHPEPSGWLINGLRDIGLDQFQQGVIFLIGNSMCMAVFLAIQAPLLKKYPASLSITAYSFFFGVLLVVIVSFFMTNWSTDWIFKQSEILAVVYSGIIASALNYGLITWSNKILGPALVALYMPLQPAFAALPSQIFLGSPIFLGRYNSPLIVIDACLSNLIKGLQPTNLLTKCKG</sequence>
<reference evidence="8 9" key="1">
    <citation type="submission" date="2024-01" db="EMBL/GenBank/DDBJ databases">
        <title>The genomes of 5 underutilized Papilionoideae crops provide insights into root nodulation and disease resistance.</title>
        <authorList>
            <person name="Yuan L."/>
        </authorList>
    </citation>
    <scope>NUCLEOTIDE SEQUENCE [LARGE SCALE GENOMIC DNA]</scope>
    <source>
        <strain evidence="8">LY-2023</strain>
        <tissue evidence="8">Leaf</tissue>
    </source>
</reference>
<dbReference type="Proteomes" id="UP001359559">
    <property type="component" value="Unassembled WGS sequence"/>
</dbReference>
<feature type="transmembrane region" description="Helical" evidence="6">
    <location>
        <begin position="104"/>
        <end position="123"/>
    </location>
</feature>
<feature type="transmembrane region" description="Helical" evidence="6">
    <location>
        <begin position="73"/>
        <end position="98"/>
    </location>
</feature>
<dbReference type="SUPFAM" id="SSF103481">
    <property type="entry name" value="Multidrug resistance efflux transporter EmrE"/>
    <property type="match status" value="2"/>
</dbReference>
<evidence type="ECO:0000313" key="8">
    <source>
        <dbReference type="EMBL" id="KAK7309442.1"/>
    </source>
</evidence>
<keyword evidence="5 6" id="KW-0472">Membrane</keyword>
<dbReference type="GO" id="GO:0016020">
    <property type="term" value="C:membrane"/>
    <property type="evidence" value="ECO:0007669"/>
    <property type="project" value="UniProtKB-SubCell"/>
</dbReference>
<dbReference type="Pfam" id="PF00892">
    <property type="entry name" value="EamA"/>
    <property type="match status" value="2"/>
</dbReference>